<comment type="caution">
    <text evidence="17">The sequence shown here is derived from an EMBL/GenBank/DDBJ whole genome shotgun (WGS) entry which is preliminary data.</text>
</comment>
<comment type="catalytic activity">
    <reaction evidence="1">
        <text>Release of an N-terminal amino acid, Xaa-|-Yaa- from a peptide, amide or arylamide. Xaa is preferably Ala, but may be most amino acids including Pro (slow action). When a terminal hydrophobic residue is followed by a prolyl residue, the two may be released as an intact Xaa-Pro dipeptide.</text>
        <dbReference type="EC" id="3.4.11.2"/>
    </reaction>
</comment>
<evidence type="ECO:0000256" key="11">
    <source>
        <dbReference type="ARBA" id="ARBA00023049"/>
    </source>
</evidence>
<evidence type="ECO:0000256" key="6">
    <source>
        <dbReference type="ARBA" id="ARBA00022438"/>
    </source>
</evidence>
<evidence type="ECO:0000256" key="10">
    <source>
        <dbReference type="ARBA" id="ARBA00022833"/>
    </source>
</evidence>
<dbReference type="GO" id="GO:0008270">
    <property type="term" value="F:zinc ion binding"/>
    <property type="evidence" value="ECO:0007669"/>
    <property type="project" value="InterPro"/>
</dbReference>
<evidence type="ECO:0000313" key="17">
    <source>
        <dbReference type="EMBL" id="MQS10856.1"/>
    </source>
</evidence>
<dbReference type="EC" id="3.4.11.2" evidence="4"/>
<dbReference type="GO" id="GO:0005737">
    <property type="term" value="C:cytoplasm"/>
    <property type="evidence" value="ECO:0007669"/>
    <property type="project" value="TreeGrafter"/>
</dbReference>
<reference evidence="17 18" key="1">
    <citation type="submission" date="2019-09" db="EMBL/GenBank/DDBJ databases">
        <title>Genome Sequences of Streptomyces kaniharaensis ATCC 21070.</title>
        <authorList>
            <person name="Zhu W."/>
            <person name="De Crecy-Lagard V."/>
            <person name="Richards N.G."/>
        </authorList>
    </citation>
    <scope>NUCLEOTIDE SEQUENCE [LARGE SCALE GENOMIC DNA]</scope>
    <source>
        <strain evidence="17 18">SF-557</strain>
    </source>
</reference>
<evidence type="ECO:0000256" key="5">
    <source>
        <dbReference type="ARBA" id="ARBA00015611"/>
    </source>
</evidence>
<accession>A0A6N7KHK7</accession>
<dbReference type="GO" id="GO:0070006">
    <property type="term" value="F:metalloaminopeptidase activity"/>
    <property type="evidence" value="ECO:0007669"/>
    <property type="project" value="TreeGrafter"/>
</dbReference>
<comment type="cofactor">
    <cofactor evidence="2">
        <name>Zn(2+)</name>
        <dbReference type="ChEBI" id="CHEBI:29105"/>
    </cofactor>
</comment>
<dbReference type="InterPro" id="IPR042097">
    <property type="entry name" value="Aminopeptidase_N-like_N_sf"/>
</dbReference>
<organism evidence="17 18">
    <name type="scientific">Streptomyces kaniharaensis</name>
    <dbReference type="NCBI Taxonomy" id="212423"/>
    <lineage>
        <taxon>Bacteria</taxon>
        <taxon>Bacillati</taxon>
        <taxon>Actinomycetota</taxon>
        <taxon>Actinomycetes</taxon>
        <taxon>Kitasatosporales</taxon>
        <taxon>Streptomycetaceae</taxon>
        <taxon>Streptomyces</taxon>
    </lineage>
</organism>
<evidence type="ECO:0000256" key="13">
    <source>
        <dbReference type="ARBA" id="ARBA00031533"/>
    </source>
</evidence>
<keyword evidence="9" id="KW-0378">Hydrolase</keyword>
<proteinExistence type="inferred from homology"/>
<dbReference type="OrthoDB" id="100605at2"/>
<evidence type="ECO:0000256" key="7">
    <source>
        <dbReference type="ARBA" id="ARBA00022670"/>
    </source>
</evidence>
<keyword evidence="7" id="KW-0645">Protease</keyword>
<keyword evidence="10" id="KW-0862">Zinc</keyword>
<evidence type="ECO:0000256" key="9">
    <source>
        <dbReference type="ARBA" id="ARBA00022801"/>
    </source>
</evidence>
<feature type="domain" description="Aminopeptidase N-like N-terminal" evidence="16">
    <location>
        <begin position="89"/>
        <end position="254"/>
    </location>
</feature>
<dbReference type="GO" id="GO:0016020">
    <property type="term" value="C:membrane"/>
    <property type="evidence" value="ECO:0007669"/>
    <property type="project" value="TreeGrafter"/>
</dbReference>
<dbReference type="InterPro" id="IPR027268">
    <property type="entry name" value="Peptidase_M4/M1_CTD_sf"/>
</dbReference>
<evidence type="ECO:0000256" key="2">
    <source>
        <dbReference type="ARBA" id="ARBA00001947"/>
    </source>
</evidence>
<dbReference type="CDD" id="cd09603">
    <property type="entry name" value="M1_APN_like"/>
    <property type="match status" value="1"/>
</dbReference>
<dbReference type="InterPro" id="IPR001930">
    <property type="entry name" value="Peptidase_M1"/>
</dbReference>
<dbReference type="GO" id="GO:0042277">
    <property type="term" value="F:peptide binding"/>
    <property type="evidence" value="ECO:0007669"/>
    <property type="project" value="TreeGrafter"/>
</dbReference>
<feature type="compositionally biased region" description="Gly residues" evidence="14">
    <location>
        <begin position="531"/>
        <end position="543"/>
    </location>
</feature>
<feature type="domain" description="Peptidase M1 membrane alanine aminopeptidase" evidence="15">
    <location>
        <begin position="328"/>
        <end position="501"/>
    </location>
</feature>
<dbReference type="Pfam" id="PF01433">
    <property type="entry name" value="Peptidase_M1"/>
    <property type="match status" value="1"/>
</dbReference>
<dbReference type="Pfam" id="PF17900">
    <property type="entry name" value="Peptidase_M1_N"/>
    <property type="match status" value="1"/>
</dbReference>
<evidence type="ECO:0000259" key="16">
    <source>
        <dbReference type="Pfam" id="PF17900"/>
    </source>
</evidence>
<dbReference type="PANTHER" id="PTHR11533">
    <property type="entry name" value="PROTEASE M1 ZINC METALLOPROTEASE"/>
    <property type="match status" value="1"/>
</dbReference>
<dbReference type="EMBL" id="WBOF01000001">
    <property type="protein sequence ID" value="MQS10856.1"/>
    <property type="molecule type" value="Genomic_DNA"/>
</dbReference>
<evidence type="ECO:0000256" key="3">
    <source>
        <dbReference type="ARBA" id="ARBA00010136"/>
    </source>
</evidence>
<evidence type="ECO:0000256" key="14">
    <source>
        <dbReference type="SAM" id="MobiDB-lite"/>
    </source>
</evidence>
<evidence type="ECO:0000256" key="8">
    <source>
        <dbReference type="ARBA" id="ARBA00022723"/>
    </source>
</evidence>
<name>A0A6N7KHK7_9ACTN</name>
<dbReference type="Proteomes" id="UP000450000">
    <property type="component" value="Unassembled WGS sequence"/>
</dbReference>
<evidence type="ECO:0000313" key="18">
    <source>
        <dbReference type="Proteomes" id="UP000450000"/>
    </source>
</evidence>
<keyword evidence="11" id="KW-0482">Metalloprotease</keyword>
<dbReference type="SUPFAM" id="SSF55486">
    <property type="entry name" value="Metalloproteases ('zincins'), catalytic domain"/>
    <property type="match status" value="1"/>
</dbReference>
<dbReference type="SUPFAM" id="SSF63737">
    <property type="entry name" value="Leukotriene A4 hydrolase N-terminal domain"/>
    <property type="match status" value="1"/>
</dbReference>
<dbReference type="GO" id="GO:0006508">
    <property type="term" value="P:proteolysis"/>
    <property type="evidence" value="ECO:0007669"/>
    <property type="project" value="UniProtKB-KW"/>
</dbReference>
<gene>
    <name evidence="17" type="ORF">F7Q99_00815</name>
</gene>
<evidence type="ECO:0000259" key="15">
    <source>
        <dbReference type="Pfam" id="PF01433"/>
    </source>
</evidence>
<sequence length="543" mass="58835">MPSCRGNSLRAVSAVRYDPYPEHHHAICPEDPKIPRTVIPLTRTRAGLAVALAFSSALLSASTPEATASDGLGDPVFPSLGNSGYDALAYDLAFTYRPDSRTVYATTVITARPSRALASLELDALGLDVHTVRVNGRPAAFTTHDEKLTVTPDRPLRRGITAQVTVAYTADPRARLPHTGWVPTSNGFAVAGQPGSAHTVFPCNDHPSDKARFTISVTAPDGLLGVANGELTATEPLGDGRTTRRYESREPMATELVQVSVGDYTVRERPGPHGLPLRDVVPTARAADLEPALALTADQLAWAEQHLGRFPFEAYGILPADTDDPDAFGFTGLETQTLTLYKPNFLRQPEPAIGSHMMHELVHSWFGDSVSPATWADLWLNEGHADFYGLMYRYERGWPDAFGYTTLVDRMRYVYGLGDQWRHTVGPVAAPTAANLFDSQRYTGGALVLFALRERVGAGTFDAIERTFLRQHRYGNATTADYIRTASEVSGQDLTGFLSDWLYGLRTPPMPGHPDWTVGPLTPPVPPAARGLGGPPDHGSGTL</sequence>
<dbReference type="InterPro" id="IPR050344">
    <property type="entry name" value="Peptidase_M1_aminopeptidases"/>
</dbReference>
<keyword evidence="18" id="KW-1185">Reference proteome</keyword>
<comment type="similarity">
    <text evidence="3">Belongs to the peptidase M1 family.</text>
</comment>
<dbReference type="InterPro" id="IPR045357">
    <property type="entry name" value="Aminopeptidase_N-like_N"/>
</dbReference>
<keyword evidence="8" id="KW-0479">Metal-binding</keyword>
<dbReference type="PRINTS" id="PR00756">
    <property type="entry name" value="ALADIPTASE"/>
</dbReference>
<dbReference type="PANTHER" id="PTHR11533:SF174">
    <property type="entry name" value="PUROMYCIN-SENSITIVE AMINOPEPTIDASE-RELATED"/>
    <property type="match status" value="1"/>
</dbReference>
<protein>
    <recommendedName>
        <fullName evidence="5">Aminopeptidase N</fullName>
        <ecNumber evidence="4">3.4.11.2</ecNumber>
    </recommendedName>
    <alternativeName>
        <fullName evidence="12">Alanine aminopeptidase</fullName>
    </alternativeName>
    <alternativeName>
        <fullName evidence="13">Lysyl aminopeptidase</fullName>
    </alternativeName>
</protein>
<feature type="region of interest" description="Disordered" evidence="14">
    <location>
        <begin position="514"/>
        <end position="543"/>
    </location>
</feature>
<dbReference type="Gene3D" id="2.60.40.1730">
    <property type="entry name" value="tricorn interacting facor f3 domain"/>
    <property type="match status" value="1"/>
</dbReference>
<dbReference type="GO" id="GO:0005615">
    <property type="term" value="C:extracellular space"/>
    <property type="evidence" value="ECO:0007669"/>
    <property type="project" value="TreeGrafter"/>
</dbReference>
<evidence type="ECO:0000256" key="12">
    <source>
        <dbReference type="ARBA" id="ARBA00029811"/>
    </source>
</evidence>
<keyword evidence="6" id="KW-0031">Aminopeptidase</keyword>
<dbReference type="Gene3D" id="1.10.390.10">
    <property type="entry name" value="Neutral Protease Domain 2"/>
    <property type="match status" value="1"/>
</dbReference>
<dbReference type="AlphaFoldDB" id="A0A6N7KHK7"/>
<evidence type="ECO:0000256" key="4">
    <source>
        <dbReference type="ARBA" id="ARBA00012564"/>
    </source>
</evidence>
<dbReference type="GO" id="GO:0043171">
    <property type="term" value="P:peptide catabolic process"/>
    <property type="evidence" value="ECO:0007669"/>
    <property type="project" value="TreeGrafter"/>
</dbReference>
<dbReference type="InterPro" id="IPR014782">
    <property type="entry name" value="Peptidase_M1_dom"/>
</dbReference>
<evidence type="ECO:0000256" key="1">
    <source>
        <dbReference type="ARBA" id="ARBA00000098"/>
    </source>
</evidence>
<dbReference type="GO" id="GO:0016285">
    <property type="term" value="F:alanyl aminopeptidase activity"/>
    <property type="evidence" value="ECO:0007669"/>
    <property type="project" value="UniProtKB-EC"/>
</dbReference>